<evidence type="ECO:0000313" key="1">
    <source>
        <dbReference type="EMBL" id="GAG92855.1"/>
    </source>
</evidence>
<dbReference type="AlphaFoldDB" id="X1BCV2"/>
<feature type="non-terminal residue" evidence="1">
    <location>
        <position position="114"/>
    </location>
</feature>
<comment type="caution">
    <text evidence="1">The sequence shown here is derived from an EMBL/GenBank/DDBJ whole genome shotgun (WGS) entry which is preliminary data.</text>
</comment>
<reference evidence="1" key="1">
    <citation type="journal article" date="2014" name="Front. Microbiol.">
        <title>High frequency of phylogenetically diverse reductive dehalogenase-homologous genes in deep subseafloor sedimentary metagenomes.</title>
        <authorList>
            <person name="Kawai M."/>
            <person name="Futagami T."/>
            <person name="Toyoda A."/>
            <person name="Takaki Y."/>
            <person name="Nishi S."/>
            <person name="Hori S."/>
            <person name="Arai W."/>
            <person name="Tsubouchi T."/>
            <person name="Morono Y."/>
            <person name="Uchiyama I."/>
            <person name="Ito T."/>
            <person name="Fujiyama A."/>
            <person name="Inagaki F."/>
            <person name="Takami H."/>
        </authorList>
    </citation>
    <scope>NUCLEOTIDE SEQUENCE</scope>
    <source>
        <strain evidence="1">Expedition CK06-06</strain>
    </source>
</reference>
<protein>
    <submittedName>
        <fullName evidence="1">Uncharacterized protein</fullName>
    </submittedName>
</protein>
<sequence length="114" mass="13060">MEKEKIGILRVNPKLRDESKTTAKNNNMTLSVFTEKALRELIDNIGYNYDLLMNLVNDTPSLSLYAEIIAEELKGAPRDLIKDIIIMIEKDNVTFCKVTLKESEENKIKTNDRA</sequence>
<proteinExistence type="predicted"/>
<name>X1BCV2_9ZZZZ</name>
<dbReference type="EMBL" id="BART01020833">
    <property type="protein sequence ID" value="GAG92855.1"/>
    <property type="molecule type" value="Genomic_DNA"/>
</dbReference>
<accession>X1BCV2</accession>
<organism evidence="1">
    <name type="scientific">marine sediment metagenome</name>
    <dbReference type="NCBI Taxonomy" id="412755"/>
    <lineage>
        <taxon>unclassified sequences</taxon>
        <taxon>metagenomes</taxon>
        <taxon>ecological metagenomes</taxon>
    </lineage>
</organism>
<gene>
    <name evidence="1" type="ORF">S01H4_38609</name>
</gene>